<dbReference type="EMBL" id="GQ900454">
    <property type="protein sequence ID" value="ADA80195.1"/>
    <property type="molecule type" value="Genomic_DNA"/>
</dbReference>
<evidence type="ECO:0000313" key="2">
    <source>
        <dbReference type="EMBL" id="ADA80195.1"/>
    </source>
</evidence>
<accession>D2JC70</accession>
<reference evidence="2" key="2">
    <citation type="submission" date="2009-12" db="EMBL/GenBank/DDBJ databases">
        <authorList>
            <person name="Summers A.O."/>
            <person name="Shearer J."/>
            <person name="Wireman J."/>
        </authorList>
    </citation>
    <scope>NUCLEOTIDE SEQUENCE</scope>
    <source>
        <strain evidence="2">SK939</strain>
        <plasmid evidence="2">SAP106A</plasmid>
    </source>
</reference>
<reference evidence="2" key="1">
    <citation type="submission" date="2009-08" db="EMBL/GenBank/DDBJ databases">
        <authorList>
            <person name="Gill J."/>
            <person name="Borman J."/>
            <person name="Shetty J."/>
            <person name="Hostetler J."/>
            <person name="Durkin S."/>
            <person name="Montgomery B."/>
        </authorList>
    </citation>
    <scope>NUCLEOTIDE SEQUENCE</scope>
    <source>
        <strain evidence="2">SK939</strain>
        <plasmid evidence="2">SAP106A</plasmid>
    </source>
</reference>
<protein>
    <recommendedName>
        <fullName evidence="1">GmrSD restriction endonucleases N-terminal domain-containing protein</fullName>
    </recommendedName>
</protein>
<dbReference type="PANTHER" id="PTHR35149">
    <property type="entry name" value="SLL5132 PROTEIN"/>
    <property type="match status" value="1"/>
</dbReference>
<dbReference type="InterPro" id="IPR004919">
    <property type="entry name" value="GmrSD_N"/>
</dbReference>
<organism evidence="2">
    <name type="scientific">Staphylococcus epidermidis</name>
    <dbReference type="NCBI Taxonomy" id="1282"/>
    <lineage>
        <taxon>Bacteria</taxon>
        <taxon>Bacillati</taxon>
        <taxon>Bacillota</taxon>
        <taxon>Bacilli</taxon>
        <taxon>Bacillales</taxon>
        <taxon>Staphylococcaceae</taxon>
        <taxon>Staphylococcus</taxon>
    </lineage>
</organism>
<feature type="domain" description="GmrSD restriction endonucleases N-terminal" evidence="1">
    <location>
        <begin position="11"/>
        <end position="235"/>
    </location>
</feature>
<dbReference type="AlphaFoldDB" id="D2JC70"/>
<gene>
    <name evidence="2" type="ORF">SAP106A_013</name>
</gene>
<evidence type="ECO:0000259" key="1">
    <source>
        <dbReference type="Pfam" id="PF03235"/>
    </source>
</evidence>
<dbReference type="Pfam" id="PF03235">
    <property type="entry name" value="GmrSD_N"/>
    <property type="match status" value="1"/>
</dbReference>
<geneLocation type="plasmid" evidence="2">
    <name>SAP106A</name>
</geneLocation>
<proteinExistence type="predicted"/>
<sequence>MGFNTENRSILEFFQKSVVYIVPRYQRSYVWKETNWSELLTDITFTMNTGSRASWSHFLGTIVLNDVNRELKSSKDPGVTYYEIIDGQQRITTIYIIFAAIVKHFNSLEVEKESERAKYVKETFLTTLKSTNEKITKLNNPDATKDIQSLLDYVSYNSKSELSKNNRFYQVFMYFLSYIERKNFDDTVLFLNKLLEINIVEIISGEEEEIYNIFEVLNARGQKLKQMELLKNHIMKYVQPRTDYFIDHSKEKWNELMNMATGLSDIDNLINHFAKCYIKKRSENINSVYKLIKEEVPINQLSNLLEDLYDFTKVYMQVNDVNSSDFIIEYFNIKRNQQIRSLLAAIKLLTSKNIINSSTEEKAFKNIRNFFFIFNGMQQTSNQTDKIVGSTSYYIYHCTTDAEFKIIMTDFFVKMSKYIEKSKFLTLMSNNQSFKYSNKDKSLKRNNKLVKYTLVANAQYNQQDTYIMLKDMTIEHLLPDNGNSETTAFGNLTIVTASLNNDNLSNKPITQKIDILNKKSTIKDNYNIEKYYNYETDKFDYISREKDIFENLYENVFPYNPYIYGINENQIKNYYYNYDLVKNDKELLDILKLKGIHFENFLKNNPTYIEQYQKFRNLL</sequence>
<dbReference type="PANTHER" id="PTHR35149:SF1">
    <property type="entry name" value="DUF5655 DOMAIN-CONTAINING PROTEIN"/>
    <property type="match status" value="1"/>
</dbReference>
<name>D2JC70_STAEP</name>
<dbReference type="RefSeq" id="WP_012818091.1">
    <property type="nucleotide sequence ID" value="NC_013379.2"/>
</dbReference>
<keyword evidence="2" id="KW-0614">Plasmid</keyword>